<evidence type="ECO:0000256" key="4">
    <source>
        <dbReference type="ARBA" id="ARBA00022989"/>
    </source>
</evidence>
<keyword evidence="2 6" id="KW-1003">Cell membrane</keyword>
<dbReference type="AlphaFoldDB" id="A0A9X2MJD5"/>
<feature type="transmembrane region" description="Helical" evidence="6">
    <location>
        <begin position="527"/>
        <end position="551"/>
    </location>
</feature>
<organism evidence="8 9">
    <name type="scientific">Anaerosalibacter massiliensis</name>
    <dbReference type="NCBI Taxonomy" id="1347392"/>
    <lineage>
        <taxon>Bacteria</taxon>
        <taxon>Bacillati</taxon>
        <taxon>Bacillota</taxon>
        <taxon>Tissierellia</taxon>
        <taxon>Tissierellales</taxon>
        <taxon>Sporanaerobacteraceae</taxon>
        <taxon>Anaerosalibacter</taxon>
    </lineage>
</organism>
<evidence type="ECO:0000256" key="5">
    <source>
        <dbReference type="ARBA" id="ARBA00023136"/>
    </source>
</evidence>
<dbReference type="InterPro" id="IPR027022">
    <property type="entry name" value="ABC_permease_BceB-typ"/>
</dbReference>
<evidence type="ECO:0000256" key="2">
    <source>
        <dbReference type="ARBA" id="ARBA00022475"/>
    </source>
</evidence>
<feature type="transmembrane region" description="Helical" evidence="6">
    <location>
        <begin position="200"/>
        <end position="222"/>
    </location>
</feature>
<feature type="transmembrane region" description="Helical" evidence="6">
    <location>
        <begin position="60"/>
        <end position="88"/>
    </location>
</feature>
<keyword evidence="5 6" id="KW-0472">Membrane</keyword>
<dbReference type="Proteomes" id="UP001142078">
    <property type="component" value="Unassembled WGS sequence"/>
</dbReference>
<dbReference type="GO" id="GO:0005886">
    <property type="term" value="C:plasma membrane"/>
    <property type="evidence" value="ECO:0007669"/>
    <property type="project" value="UniProtKB-SubCell"/>
</dbReference>
<keyword evidence="9" id="KW-1185">Reference proteome</keyword>
<feature type="transmembrane region" description="Helical" evidence="6">
    <location>
        <begin position="152"/>
        <end position="179"/>
    </location>
</feature>
<evidence type="ECO:0000256" key="1">
    <source>
        <dbReference type="ARBA" id="ARBA00004651"/>
    </source>
</evidence>
<accession>A0A9X2MJD5</accession>
<feature type="transmembrane region" description="Helical" evidence="6">
    <location>
        <begin position="286"/>
        <end position="308"/>
    </location>
</feature>
<dbReference type="PIRSF" id="PIRSF018968">
    <property type="entry name" value="ABC_permease_BceB"/>
    <property type="match status" value="1"/>
</dbReference>
<dbReference type="PANTHER" id="PTHR46795">
    <property type="entry name" value="ABC TRANSPORTER PERMEASE-RELATED-RELATED"/>
    <property type="match status" value="1"/>
</dbReference>
<dbReference type="RefSeq" id="WP_042678652.1">
    <property type="nucleotide sequence ID" value="NZ_CABKTM010000007.1"/>
</dbReference>
<reference evidence="8" key="1">
    <citation type="submission" date="2022-07" db="EMBL/GenBank/DDBJ databases">
        <title>Enhanced cultured diversity of the mouse gut microbiota enables custom-made synthetic communities.</title>
        <authorList>
            <person name="Afrizal A."/>
        </authorList>
    </citation>
    <scope>NUCLEOTIDE SEQUENCE</scope>
    <source>
        <strain evidence="8">DSM 29482</strain>
    </source>
</reference>
<keyword evidence="3 6" id="KW-0812">Transmembrane</keyword>
<keyword evidence="4 6" id="KW-1133">Transmembrane helix</keyword>
<protein>
    <submittedName>
        <fullName evidence="8">ABC transporter permease</fullName>
    </submittedName>
</protein>
<evidence type="ECO:0000313" key="9">
    <source>
        <dbReference type="Proteomes" id="UP001142078"/>
    </source>
</evidence>
<feature type="transmembrane region" description="Helical" evidence="6">
    <location>
        <begin position="21"/>
        <end position="40"/>
    </location>
</feature>
<comment type="subcellular location">
    <subcellularLocation>
        <location evidence="1 6">Cell membrane</location>
        <topology evidence="1 6">Multi-pass membrane protein</topology>
    </subcellularLocation>
</comment>
<gene>
    <name evidence="8" type="ORF">NSA23_11850</name>
</gene>
<name>A0A9X2MJD5_9FIRM</name>
<feature type="transmembrane region" description="Helical" evidence="6">
    <location>
        <begin position="585"/>
        <end position="604"/>
    </location>
</feature>
<evidence type="ECO:0000313" key="8">
    <source>
        <dbReference type="EMBL" id="MCR2044799.1"/>
    </source>
</evidence>
<evidence type="ECO:0000256" key="6">
    <source>
        <dbReference type="PIRNR" id="PIRNR018968"/>
    </source>
</evidence>
<feature type="transmembrane region" description="Helical" evidence="6">
    <location>
        <begin position="109"/>
        <end position="132"/>
    </location>
</feature>
<dbReference type="GO" id="GO:0055085">
    <property type="term" value="P:transmembrane transport"/>
    <property type="evidence" value="ECO:0007669"/>
    <property type="project" value="UniProtKB-UniRule"/>
</dbReference>
<feature type="transmembrane region" description="Helical" evidence="6">
    <location>
        <begin position="234"/>
        <end position="258"/>
    </location>
</feature>
<proteinExistence type="inferred from homology"/>
<dbReference type="InterPro" id="IPR003838">
    <property type="entry name" value="ABC3_permease_C"/>
</dbReference>
<feature type="domain" description="ABC3 transporter permease C-terminal" evidence="7">
    <location>
        <begin position="68"/>
        <end position="183"/>
    </location>
</feature>
<keyword evidence="6" id="KW-0813">Transport</keyword>
<dbReference type="Pfam" id="PF02687">
    <property type="entry name" value="FtsX"/>
    <property type="match status" value="1"/>
</dbReference>
<evidence type="ECO:0000259" key="7">
    <source>
        <dbReference type="Pfam" id="PF02687"/>
    </source>
</evidence>
<evidence type="ECO:0000256" key="3">
    <source>
        <dbReference type="ARBA" id="ARBA00022692"/>
    </source>
</evidence>
<comment type="similarity">
    <text evidence="6">Belongs to the ABC-4 integral membrane protein family.</text>
</comment>
<sequence length="648" mass="73724">MKISDMAVNNIKGNLHRYIMYYLSNSFAVTVFFIFANFVFHPSLDTNNISESVTAQQGVASGLIASQVIIVVFSVLFVGYSTSIFLKSRGKEFGLLSLYGMTKRQIKKYVLIENTIISFISIGTGILTGVLFSKLFFMVMEVFLNTSLSFNISFKALGLTAIIFLALFEIISIIMLFQIKNKEIIQQLKSSKIPKTIPKFSKFKSILGVLLIVIGYSIAWFVPPMGVVLAMLPVIFIVIVGTYFIFTQFSIAIANGILKNENMLYKKSNLVSYSQMIHKLQDTSKVLFLAAILGAFTFTATETVYSFYTEIPRMAGINTPQEMAIAQRGEALNDDSIIKNVKDTLDKNNLKIKEIHEVKGVVLYSVEKEGNTSEFFALSNTDYNKLAKSLGKEEIEVKENELVYNYPYEEQEESMFAGYGGVLDWKEIKLNIGEEVREFKLSKEIHGGVMALNNVRYFNAIILNDKDFEIALEKADKNNIVKYNGIRLDDWEDSYKASIEIEKQLNTGENLRYYSKIIPYEEMKKSFGLVLFIGFFIAFLFFIASGSIIYFKLFNEIKNDGIEYNILRKIGTTKKEINKIITKQIAIIFFLPFVVSTLHSFFALKSLSTLLMRSLFVNGVVVMVGYLVFQIIYFLIIRGIYISQIRYE</sequence>
<dbReference type="PANTHER" id="PTHR46795:SF1">
    <property type="entry name" value="ABC TRANSPORTER PERMEASE PROTEIN"/>
    <property type="match status" value="1"/>
</dbReference>
<dbReference type="InterPro" id="IPR052536">
    <property type="entry name" value="ABC-4_Integral_Memb_Prot"/>
</dbReference>
<comment type="caution">
    <text evidence="8">The sequence shown here is derived from an EMBL/GenBank/DDBJ whole genome shotgun (WGS) entry which is preliminary data.</text>
</comment>
<dbReference type="EMBL" id="JANJZL010000008">
    <property type="protein sequence ID" value="MCR2044799.1"/>
    <property type="molecule type" value="Genomic_DNA"/>
</dbReference>
<feature type="transmembrane region" description="Helical" evidence="6">
    <location>
        <begin position="616"/>
        <end position="636"/>
    </location>
</feature>
<dbReference type="OrthoDB" id="9781780at2"/>